<dbReference type="Gene3D" id="1.20.870.10">
    <property type="entry name" value="Son of sevenless (SoS) protein Chain: S domain 1"/>
    <property type="match status" value="1"/>
</dbReference>
<dbReference type="SUPFAM" id="SSF50729">
    <property type="entry name" value="PH domain-like"/>
    <property type="match status" value="1"/>
</dbReference>
<dbReference type="SMART" id="SM00147">
    <property type="entry name" value="RasGEF"/>
    <property type="match status" value="1"/>
</dbReference>
<dbReference type="InterPro" id="IPR000595">
    <property type="entry name" value="cNMP-bd_dom"/>
</dbReference>
<dbReference type="SFLD" id="SFLDG01067">
    <property type="entry name" value="SPASM/twitch_domain_containing"/>
    <property type="match status" value="1"/>
</dbReference>
<dbReference type="GO" id="GO:0051539">
    <property type="term" value="F:4 iron, 4 sulfur cluster binding"/>
    <property type="evidence" value="ECO:0007669"/>
    <property type="project" value="UniProtKB-KW"/>
</dbReference>
<evidence type="ECO:0000259" key="20">
    <source>
        <dbReference type="PROSITE" id="PS50212"/>
    </source>
</evidence>
<keyword evidence="9" id="KW-0411">Iron-sulfur</keyword>
<dbReference type="GO" id="GO:0005085">
    <property type="term" value="F:guanyl-nucleotide exchange factor activity"/>
    <property type="evidence" value="ECO:0007669"/>
    <property type="project" value="UniProtKB-KW"/>
</dbReference>
<dbReference type="InterPro" id="IPR000385">
    <property type="entry name" value="MoaA_NifB_PqqE_Fe-S-bd_CS"/>
</dbReference>
<dbReference type="InterPro" id="IPR004182">
    <property type="entry name" value="GRAM"/>
</dbReference>
<dbReference type="InterPro" id="IPR040064">
    <property type="entry name" value="MoaA-like"/>
</dbReference>
<keyword evidence="11" id="KW-0501">Molybdenum cofactor biosynthesis</keyword>
<keyword evidence="6" id="KW-0479">Metal-binding</keyword>
<comment type="cofactor">
    <cofactor evidence="1">
        <name>[4Fe-4S] cluster</name>
        <dbReference type="ChEBI" id="CHEBI:49883"/>
    </cofactor>
</comment>
<dbReference type="InterPro" id="IPR013785">
    <property type="entry name" value="Aldolase_TIM"/>
</dbReference>
<evidence type="ECO:0000259" key="18">
    <source>
        <dbReference type="PROSITE" id="PS50035"/>
    </source>
</evidence>
<evidence type="ECO:0000256" key="9">
    <source>
        <dbReference type="ARBA" id="ARBA00023014"/>
    </source>
</evidence>
<feature type="domain" description="Cyclic nucleotide-binding" evidence="19">
    <location>
        <begin position="855"/>
        <end position="930"/>
    </location>
</feature>
<dbReference type="InterPro" id="IPR013483">
    <property type="entry name" value="MoaA"/>
</dbReference>
<dbReference type="InterPro" id="IPR036964">
    <property type="entry name" value="RASGEF_cat_dom_sf"/>
</dbReference>
<dbReference type="Pfam" id="PF06463">
    <property type="entry name" value="Mob_synth_C"/>
    <property type="match status" value="1"/>
</dbReference>
<dbReference type="Pfam" id="PF13091">
    <property type="entry name" value="PLDc_2"/>
    <property type="match status" value="1"/>
</dbReference>
<dbReference type="InterPro" id="IPR018490">
    <property type="entry name" value="cNMP-bd_dom_sf"/>
</dbReference>
<keyword evidence="10" id="KW-0342">GTP-binding</keyword>
<evidence type="ECO:0000256" key="11">
    <source>
        <dbReference type="ARBA" id="ARBA00023150"/>
    </source>
</evidence>
<feature type="domain" description="Ras-GEF" evidence="17">
    <location>
        <begin position="325"/>
        <end position="541"/>
    </location>
</feature>
<evidence type="ECO:0000256" key="8">
    <source>
        <dbReference type="ARBA" id="ARBA00023004"/>
    </source>
</evidence>
<keyword evidence="12" id="KW-0456">Lyase</keyword>
<gene>
    <name evidence="22" type="ORF">PROFUN_14418</name>
</gene>
<dbReference type="Gene3D" id="2.30.29.30">
    <property type="entry name" value="Pleckstrin-homology domain (PH domain)/Phosphotyrosine-binding domain (PTB)"/>
    <property type="match status" value="2"/>
</dbReference>
<dbReference type="PROSITE" id="PS50009">
    <property type="entry name" value="RASGEF_CAT"/>
    <property type="match status" value="1"/>
</dbReference>
<dbReference type="SFLD" id="SFLDS00029">
    <property type="entry name" value="Radical_SAM"/>
    <property type="match status" value="1"/>
</dbReference>
<evidence type="ECO:0000256" key="15">
    <source>
        <dbReference type="SAM" id="MobiDB-lite"/>
    </source>
</evidence>
<dbReference type="SFLD" id="SFLDG01386">
    <property type="entry name" value="main_SPASM_domain-containing"/>
    <property type="match status" value="1"/>
</dbReference>
<evidence type="ECO:0000256" key="13">
    <source>
        <dbReference type="ARBA" id="ARBA00048697"/>
    </source>
</evidence>
<comment type="pathway">
    <text evidence="2">Cofactor biosynthesis; molybdopterin biosynthesis.</text>
</comment>
<dbReference type="InterPro" id="IPR010505">
    <property type="entry name" value="MoaA_twitch"/>
</dbReference>
<dbReference type="NCBIfam" id="TIGR02666">
    <property type="entry name" value="moaA"/>
    <property type="match status" value="1"/>
</dbReference>
<dbReference type="SMART" id="SM00229">
    <property type="entry name" value="RasGEFN"/>
    <property type="match status" value="1"/>
</dbReference>
<dbReference type="SUPFAM" id="SSF51206">
    <property type="entry name" value="cAMP-binding domain-like"/>
    <property type="match status" value="2"/>
</dbReference>
<proteinExistence type="inferred from homology"/>
<dbReference type="SUPFAM" id="SSF48366">
    <property type="entry name" value="Ras GEF"/>
    <property type="match status" value="1"/>
</dbReference>
<sequence length="2031" mass="232763">MSAHWFENSNDSRELKELRLTGGGLSRERRINIFSGKSRDRQTASKFFEVRHDSAELICALFCAAGNIILRQLNSAEKLRETLSNMSDVWESTSHLRSSIATNSTSHRSSTDLSSKNSTSYDDPGKHPASERFSYRKGISDESSQTERSYSDVNRSVSDEDEVEGLWLFTENGKKMIRGASLPTLIQFLTTTKDQEYECYIGEILCTYQAFIFPMDLLLAMENRYRDPTGATPLADFTQVQHVQQCIANAIHLWVAEQIRDFIDDEKLRTELREFVESCHMPGYSPYLTLKAALEALSDNLKWGEIQPPVRQIDDALNTPFDRLQPETIAQVLTDLEWNLFFSIRPKEFLFQSWLKQDSERTAPNLAAAIQWNTQTIAWVTTEVKGAMDPTRRVSELFLLNNFNGVVGILSGIRNPNGTLIAEISQSPDVREKYHQLDTLMNPARVYGLYRKHLKSCTTPRIPYLDVFLTQMAYLDYTNPDLLEGDNILNIHKYHQMGNKILKFQRNLRRRSAPYDTVEHQNAKSYLLGTQILSRDFYFPNSGYTRSRSNTQDGAASEARLVREESLAQLREEVKSDISSASDEDIDRISRVIMKQGEFNRRLYIIRSGMVKIMKTNPNHKTPINIRTVGPGKILGELSILHFGVTSASVVASTDVVMSEVDIKVLHNFFKADPAVASRFYKKNLIHKLRTFATSAVEPVQEVDPSQTRKDRKYAKLFHLPAYEAVIHEFYCQQGRRNGDLYISQNYFCFMSKFFAHRTRERIALDTVHTVTQDKDRVIIRTEGDKKYEFRNFKQSGDMENCYNVMNRVLKTYRERASEDQTKVDGAATLDEEEVYSLSQKDWEFIRRGAKFQAYKKDQVILEQGEVQEKIFYIAKGSCKATTVLPSGGVGVLNVMVEEETFGEMSFLDKIGASACVVAAEDGVEIFAIEGSFVNLLSRVYPDIASKFYRYIASILASRVRSREMKSLEACSTTETNVKPSTLLEEGKGYSPEKSGSLVKRSGGKVAHWRTRFCQVVGGMFIIYDTEGEEDAKVVRRVFPLVGATLTVMRDIYCMVDGIQVSLQLPTIMFKISNIKWNRSFGLDSLPELKEWVGAILQWTEIESPYRSFAPTRMGTEASWLIDGEQTYATIAEAMCAAKESIYITDWFMTPELFMKRDATATIEDRLDKILRRKAREGVKVYILLWKETSIAVKLNSAQTKRKMLSLHENIQVIRHPPLEPLNWSHHQKTVVVDGDIAFVGGMDLCYGRWDTQDHRCVDNCHLNTLWPGKDYANPNKRSLDHPEAPFREHIDRETVPRMAWHDISVRLDGMGARDVAYNFIQRWNHHKEFNGETNYPYLIPKAINSIPPTKGTCRVQLLRSITEWSGGVLTERSIYNAMIDMIQKAEHYIYIENQYFISSLASGGIENTIAEEILKRIIRAIREGQVFRVFVLIPVLPDGVYEENAGIRYIMKWQYDTICRGGRSIMEQIHTMFPDVDPLDYITFHSLRSHGNLDDVVVTEQIYVHSKLMITDDRRVLIGSANINDRSLRGDRDSEIACLIEDTDSFVTRMNRQEYTANRFAFNLRVNLWGEHLGLNPEEIKLVADPVSTVTYKYWRLVSSNNTKIFVSVFPGIPQDSIASLNELNVIGEQPMDPDKDKLLGMVKGHLVDFSLSFLKNESLRPEFTDMRVRAVDKSIFHRRYSNSSIQRSAQSMPVVDEMLIDTFSRKHNYLRISLTERCNLRCQYCMPEEGIELTPSENIMTQDEILRIATLFVESGVTKIRLTGGEPLVRKDVVDICERLGALPGLKHLGMTTNGLTLPRKIGDLHRVGVNLLNISLDTLKADKFTFITRRLGFERVKESIDLALNKYKFNPVKINCVVMKGFNDDEIWDFVEMTKEQDMEIRFIEYMPFGGNRWSDKKFISYQEIIDKIKRLHPEFKRIPEEEIASETSKLWKVPGYKGRIGFITSMSQHFCSSCNRLRLTADGNLKVCLFGQEEVNLKDYMRKGATDEELRRWIDMAVKKKKSSLGGKTDMYELAKGTNRPMILIGG</sequence>
<reference evidence="22 23" key="1">
    <citation type="journal article" date="2018" name="Genome Biol. Evol.">
        <title>Multiple Roots of Fruiting Body Formation in Amoebozoa.</title>
        <authorList>
            <person name="Hillmann F."/>
            <person name="Forbes G."/>
            <person name="Novohradska S."/>
            <person name="Ferling I."/>
            <person name="Riege K."/>
            <person name="Groth M."/>
            <person name="Westermann M."/>
            <person name="Marz M."/>
            <person name="Spaller T."/>
            <person name="Winckler T."/>
            <person name="Schaap P."/>
            <person name="Glockner G."/>
        </authorList>
    </citation>
    <scope>NUCLEOTIDE SEQUENCE [LARGE SCALE GENOMIC DNA]</scope>
    <source>
        <strain evidence="22 23">Jena</strain>
    </source>
</reference>
<dbReference type="Pfam" id="PF04055">
    <property type="entry name" value="Radical_SAM"/>
    <property type="match status" value="1"/>
</dbReference>
<dbReference type="Pfam" id="PF00027">
    <property type="entry name" value="cNMP_binding"/>
    <property type="match status" value="2"/>
</dbReference>
<feature type="compositionally biased region" description="Polar residues" evidence="15">
    <location>
        <begin position="141"/>
        <end position="156"/>
    </location>
</feature>
<dbReference type="SMART" id="SM00729">
    <property type="entry name" value="Elp3"/>
    <property type="match status" value="1"/>
</dbReference>
<feature type="domain" description="PH" evidence="16">
    <location>
        <begin position="991"/>
        <end position="1101"/>
    </location>
</feature>
<dbReference type="InterPro" id="IPR001736">
    <property type="entry name" value="PLipase_D/transphosphatidylase"/>
</dbReference>
<dbReference type="InParanoid" id="A0A2P6MX67"/>
<dbReference type="CDD" id="cd00038">
    <property type="entry name" value="CAP_ED"/>
    <property type="match status" value="2"/>
</dbReference>
<dbReference type="SFLD" id="SFLDG01383">
    <property type="entry name" value="cyclic_pyranopterin_phosphate"/>
    <property type="match status" value="1"/>
</dbReference>
<dbReference type="Proteomes" id="UP000241769">
    <property type="component" value="Unassembled WGS sequence"/>
</dbReference>
<evidence type="ECO:0000256" key="3">
    <source>
        <dbReference type="ARBA" id="ARBA00012167"/>
    </source>
</evidence>
<name>A0A2P6MX67_9EUKA</name>
<dbReference type="PANTHER" id="PTHR22960:SF0">
    <property type="entry name" value="MOLYBDENUM COFACTOR BIOSYNTHESIS PROTEIN 1"/>
    <property type="match status" value="1"/>
</dbReference>
<dbReference type="PROSITE" id="PS50212">
    <property type="entry name" value="RASGEF_NTER"/>
    <property type="match status" value="1"/>
</dbReference>
<dbReference type="SMART" id="SM00100">
    <property type="entry name" value="cNMP"/>
    <property type="match status" value="2"/>
</dbReference>
<dbReference type="Pfam" id="PF00617">
    <property type="entry name" value="RasGEF"/>
    <property type="match status" value="1"/>
</dbReference>
<dbReference type="Gene3D" id="1.10.840.10">
    <property type="entry name" value="Ras guanine-nucleotide exchange factors catalytic domain"/>
    <property type="match status" value="1"/>
</dbReference>
<dbReference type="Pfam" id="PF00614">
    <property type="entry name" value="PLDc"/>
    <property type="match status" value="1"/>
</dbReference>
<dbReference type="InterPro" id="IPR011993">
    <property type="entry name" value="PH-like_dom_sf"/>
</dbReference>
<feature type="compositionally biased region" description="Basic and acidic residues" evidence="15">
    <location>
        <begin position="123"/>
        <end position="140"/>
    </location>
</feature>
<evidence type="ECO:0000256" key="5">
    <source>
        <dbReference type="ARBA" id="ARBA00022691"/>
    </source>
</evidence>
<evidence type="ECO:0000313" key="22">
    <source>
        <dbReference type="EMBL" id="PRP76312.1"/>
    </source>
</evidence>
<dbReference type="InterPro" id="IPR007197">
    <property type="entry name" value="rSAM"/>
</dbReference>
<dbReference type="InterPro" id="IPR000651">
    <property type="entry name" value="Ras-like_Gua-exchang_fac_N"/>
</dbReference>
<evidence type="ECO:0000313" key="23">
    <source>
        <dbReference type="Proteomes" id="UP000241769"/>
    </source>
</evidence>
<dbReference type="UniPathway" id="UPA00344"/>
<dbReference type="PROSITE" id="PS51918">
    <property type="entry name" value="RADICAL_SAM"/>
    <property type="match status" value="1"/>
</dbReference>
<keyword evidence="5" id="KW-0949">S-adenosyl-L-methionine</keyword>
<dbReference type="PANTHER" id="PTHR22960">
    <property type="entry name" value="MOLYBDOPTERIN COFACTOR SYNTHESIS PROTEIN A"/>
    <property type="match status" value="1"/>
</dbReference>
<feature type="region of interest" description="Disordered" evidence="15">
    <location>
        <begin position="100"/>
        <end position="156"/>
    </location>
</feature>
<evidence type="ECO:0000256" key="14">
    <source>
        <dbReference type="PROSITE-ProRule" id="PRU00168"/>
    </source>
</evidence>
<dbReference type="InterPro" id="IPR001895">
    <property type="entry name" value="RASGEF_cat_dom"/>
</dbReference>
<evidence type="ECO:0000259" key="19">
    <source>
        <dbReference type="PROSITE" id="PS50042"/>
    </source>
</evidence>
<dbReference type="SMART" id="SM00233">
    <property type="entry name" value="PH"/>
    <property type="match status" value="1"/>
</dbReference>
<feature type="domain" description="Cyclic nucleotide-binding" evidence="19">
    <location>
        <begin position="566"/>
        <end position="687"/>
    </location>
</feature>
<feature type="domain" description="PLD phosphodiesterase" evidence="18">
    <location>
        <begin position="1222"/>
        <end position="1249"/>
    </location>
</feature>
<dbReference type="SUPFAM" id="SSF56024">
    <property type="entry name" value="Phospholipase D/nuclease"/>
    <property type="match status" value="2"/>
</dbReference>
<keyword evidence="7" id="KW-0547">Nucleotide-binding</keyword>
<protein>
    <recommendedName>
        <fullName evidence="3">GTP 3',8-cyclase</fullName>
        <ecNumber evidence="3">4.1.99.22</ecNumber>
    </recommendedName>
</protein>
<evidence type="ECO:0000256" key="1">
    <source>
        <dbReference type="ARBA" id="ARBA00001966"/>
    </source>
</evidence>
<dbReference type="STRING" id="1890364.A0A2P6MX67"/>
<evidence type="ECO:0000256" key="12">
    <source>
        <dbReference type="ARBA" id="ARBA00023239"/>
    </source>
</evidence>
<dbReference type="CDD" id="cd21117">
    <property type="entry name" value="Twitch_MoaA"/>
    <property type="match status" value="1"/>
</dbReference>
<dbReference type="InterPro" id="IPR058240">
    <property type="entry name" value="rSAM_sf"/>
</dbReference>
<dbReference type="PROSITE" id="PS50042">
    <property type="entry name" value="CNMP_BINDING_3"/>
    <property type="match status" value="2"/>
</dbReference>
<dbReference type="GO" id="GO:0061798">
    <property type="term" value="F:GTP 3',8'-cyclase activity"/>
    <property type="evidence" value="ECO:0007669"/>
    <property type="project" value="UniProtKB-EC"/>
</dbReference>
<feature type="domain" description="N-terminal Ras-GEF" evidence="20">
    <location>
        <begin position="173"/>
        <end position="302"/>
    </location>
</feature>
<evidence type="ECO:0000256" key="6">
    <source>
        <dbReference type="ARBA" id="ARBA00022723"/>
    </source>
</evidence>
<dbReference type="SUPFAM" id="SSF102114">
    <property type="entry name" value="Radical SAM enzymes"/>
    <property type="match status" value="1"/>
</dbReference>
<feature type="domain" description="Radical SAM core" evidence="21">
    <location>
        <begin position="1704"/>
        <end position="1918"/>
    </location>
</feature>
<evidence type="ECO:0000256" key="10">
    <source>
        <dbReference type="ARBA" id="ARBA00023134"/>
    </source>
</evidence>
<keyword evidence="14" id="KW-0344">Guanine-nucleotide releasing factor</keyword>
<dbReference type="EC" id="4.1.99.22" evidence="3"/>
<keyword evidence="4" id="KW-0004">4Fe-4S</keyword>
<dbReference type="GO" id="GO:0006777">
    <property type="term" value="P:Mo-molybdopterin cofactor biosynthetic process"/>
    <property type="evidence" value="ECO:0007669"/>
    <property type="project" value="UniProtKB-KW"/>
</dbReference>
<evidence type="ECO:0000259" key="16">
    <source>
        <dbReference type="PROSITE" id="PS50003"/>
    </source>
</evidence>
<dbReference type="Pfam" id="PF02893">
    <property type="entry name" value="GRAM"/>
    <property type="match status" value="1"/>
</dbReference>
<dbReference type="PROSITE" id="PS50003">
    <property type="entry name" value="PH_DOMAIN"/>
    <property type="match status" value="1"/>
</dbReference>
<organism evidence="22 23">
    <name type="scientific">Planoprotostelium fungivorum</name>
    <dbReference type="NCBI Taxonomy" id="1890364"/>
    <lineage>
        <taxon>Eukaryota</taxon>
        <taxon>Amoebozoa</taxon>
        <taxon>Evosea</taxon>
        <taxon>Variosea</taxon>
        <taxon>Cavosteliida</taxon>
        <taxon>Cavosteliaceae</taxon>
        <taxon>Planoprotostelium</taxon>
    </lineage>
</organism>
<dbReference type="InterPro" id="IPR025202">
    <property type="entry name" value="PLD-like_dom"/>
</dbReference>
<comment type="caution">
    <text evidence="22">The sequence shown here is derived from an EMBL/GenBank/DDBJ whole genome shotgun (WGS) entry which is preliminary data.</text>
</comment>
<comment type="catalytic activity">
    <reaction evidence="13">
        <text>GTP + AH2 + S-adenosyl-L-methionine = (8S)-3',8-cyclo-7,8-dihydroguanosine 5'-triphosphate + 5'-deoxyadenosine + L-methionine + A + H(+)</text>
        <dbReference type="Rhea" id="RHEA:49576"/>
        <dbReference type="ChEBI" id="CHEBI:13193"/>
        <dbReference type="ChEBI" id="CHEBI:15378"/>
        <dbReference type="ChEBI" id="CHEBI:17319"/>
        <dbReference type="ChEBI" id="CHEBI:17499"/>
        <dbReference type="ChEBI" id="CHEBI:37565"/>
        <dbReference type="ChEBI" id="CHEBI:57844"/>
        <dbReference type="ChEBI" id="CHEBI:59789"/>
        <dbReference type="ChEBI" id="CHEBI:131766"/>
        <dbReference type="EC" id="4.1.99.22"/>
    </reaction>
</comment>
<feature type="compositionally biased region" description="Low complexity" evidence="15">
    <location>
        <begin position="104"/>
        <end position="120"/>
    </location>
</feature>
<evidence type="ECO:0000256" key="2">
    <source>
        <dbReference type="ARBA" id="ARBA00005046"/>
    </source>
</evidence>
<feature type="domain" description="PLD phosphodiesterase" evidence="18">
    <location>
        <begin position="1501"/>
        <end position="1528"/>
    </location>
</feature>
<dbReference type="Gene3D" id="3.30.870.10">
    <property type="entry name" value="Endonuclease Chain A"/>
    <property type="match status" value="2"/>
</dbReference>
<keyword evidence="8" id="KW-0408">Iron</keyword>
<dbReference type="InterPro" id="IPR023578">
    <property type="entry name" value="Ras_GEF_dom_sf"/>
</dbReference>
<dbReference type="InterPro" id="IPR006638">
    <property type="entry name" value="Elp3/MiaA/NifB-like_rSAM"/>
</dbReference>
<dbReference type="HAMAP" id="MF_01225_B">
    <property type="entry name" value="MoaA_B"/>
    <property type="match status" value="1"/>
</dbReference>
<dbReference type="EMBL" id="MDYQ01000336">
    <property type="protein sequence ID" value="PRP76312.1"/>
    <property type="molecule type" value="Genomic_DNA"/>
</dbReference>
<dbReference type="GO" id="GO:0005525">
    <property type="term" value="F:GTP binding"/>
    <property type="evidence" value="ECO:0007669"/>
    <property type="project" value="UniProtKB-KW"/>
</dbReference>
<dbReference type="InterPro" id="IPR001849">
    <property type="entry name" value="PH_domain"/>
</dbReference>
<evidence type="ECO:0000259" key="21">
    <source>
        <dbReference type="PROSITE" id="PS51918"/>
    </source>
</evidence>
<dbReference type="Gene3D" id="3.20.20.70">
    <property type="entry name" value="Aldolase class I"/>
    <property type="match status" value="1"/>
</dbReference>
<dbReference type="CDD" id="cd09141">
    <property type="entry name" value="PLDc_vPLD1_2_yPLD_like_2"/>
    <property type="match status" value="1"/>
</dbReference>
<dbReference type="PROSITE" id="PS50035">
    <property type="entry name" value="PLD"/>
    <property type="match status" value="2"/>
</dbReference>
<evidence type="ECO:0000256" key="4">
    <source>
        <dbReference type="ARBA" id="ARBA00022485"/>
    </source>
</evidence>
<dbReference type="GO" id="GO:0061799">
    <property type="term" value="F:cyclic pyranopterin monophosphate synthase activity"/>
    <property type="evidence" value="ECO:0007669"/>
    <property type="project" value="TreeGrafter"/>
</dbReference>
<keyword evidence="23" id="KW-1185">Reference proteome</keyword>
<dbReference type="CDD" id="cd01335">
    <property type="entry name" value="Radical_SAM"/>
    <property type="match status" value="1"/>
</dbReference>
<dbReference type="Pfam" id="PF00618">
    <property type="entry name" value="RasGEF_N"/>
    <property type="match status" value="1"/>
</dbReference>
<dbReference type="OrthoDB" id="14911at2759"/>
<dbReference type="GO" id="GO:0007264">
    <property type="term" value="P:small GTPase-mediated signal transduction"/>
    <property type="evidence" value="ECO:0007669"/>
    <property type="project" value="InterPro"/>
</dbReference>
<dbReference type="SMART" id="SM00155">
    <property type="entry name" value="PLDc"/>
    <property type="match status" value="2"/>
</dbReference>
<dbReference type="InterPro" id="IPR014710">
    <property type="entry name" value="RmlC-like_jellyroll"/>
</dbReference>
<dbReference type="PROSITE" id="PS01305">
    <property type="entry name" value="MOAA_NIFB_PQQE"/>
    <property type="match status" value="1"/>
</dbReference>
<evidence type="ECO:0000259" key="17">
    <source>
        <dbReference type="PROSITE" id="PS50009"/>
    </source>
</evidence>
<dbReference type="Gene3D" id="2.60.120.10">
    <property type="entry name" value="Jelly Rolls"/>
    <property type="match status" value="2"/>
</dbReference>
<accession>A0A2P6MX67</accession>
<dbReference type="CDD" id="cd06224">
    <property type="entry name" value="REM"/>
    <property type="match status" value="1"/>
</dbReference>
<evidence type="ECO:0000256" key="7">
    <source>
        <dbReference type="ARBA" id="ARBA00022741"/>
    </source>
</evidence>
<dbReference type="InterPro" id="IPR050105">
    <property type="entry name" value="MoCo_biosynth_MoaA/MoaC"/>
</dbReference>
<dbReference type="GO" id="GO:0046872">
    <property type="term" value="F:metal ion binding"/>
    <property type="evidence" value="ECO:0007669"/>
    <property type="project" value="UniProtKB-KW"/>
</dbReference>